<dbReference type="OrthoDB" id="5806945at2759"/>
<accession>A0A238C395</accession>
<name>A0A238C395_9BILA</name>
<organism evidence="2 3">
    <name type="scientific">Onchocerca flexuosa</name>
    <dbReference type="NCBI Taxonomy" id="387005"/>
    <lineage>
        <taxon>Eukaryota</taxon>
        <taxon>Metazoa</taxon>
        <taxon>Ecdysozoa</taxon>
        <taxon>Nematoda</taxon>
        <taxon>Chromadorea</taxon>
        <taxon>Rhabditida</taxon>
        <taxon>Spirurina</taxon>
        <taxon>Spiruromorpha</taxon>
        <taxon>Filarioidea</taxon>
        <taxon>Onchocercidae</taxon>
        <taxon>Onchocerca</taxon>
    </lineage>
</organism>
<feature type="chain" id="PRO_5013054014" evidence="1">
    <location>
        <begin position="30"/>
        <end position="846"/>
    </location>
</feature>
<sequence length="846" mass="98206">MVATRLIPKFTILIILGILTIRKENSASAARCTTSIMKPFCWWAIDLVKATEYHLYQNGMSMLLEHNIYPICSSIFSEIYGFSFMNVTTNIPYIDLNVKNREIRIEERQKILVEVIYYCCKTCKRYENKTNEEIIDDLATEFYKRHLSNSSDIIVGTFQKDPGYCINADGEKEEKMTGVSCIFLLDVNIPAKVHIGAMHWNTIDFMKQSSERENNSLVALALKGHFCFQYSTTQIPDGKCIRYASLREYFILCCCYEKPEVCAYTISERAMSNVQANREIWQSNLEIRNSHLADELRTNEYDVTSSWTYRDFIYSKPTIFSYHKALSTSHNIALWHCAVGRFMVYSTQSINTIVKIEKMTREFLPRRTQYCIADFWIEFKQGRTERHQFQFVIIFEAKPDVRTRCNSVESVFCQLIGPECLNDLLHVSHIQAQYRCCCNRGNLCNHWGNNNPSKSNVIFKCHIRAVAYLAQIFMKSTNNDLSKKQILLSASAYFVVAVCWRSFDFHFEQEILMIVGVSYEQKIIYRVAFREFSAQHLICEILNVFPLRPQNCHRQDYIHQPITYQFFKCECKHSFFDDQKKQKKIKTCDKNMPDYFEYYKSALERPSCYEMYDRSGLVSVDLYSLNKNINFAGISVIEVETNSTPICVTSVKIARDSISFGINALYPPKTAAEVKNSRRFMMLVRKQSFKFVQLCQSNLTQPCNNFENLIEHLLPLVVHRHAGNREPPGYSKCFVTDDLERINCETNLGCFDFHSVGGVRQRGCIDKIPRLTRERPDLAALNYCKHVRLWKSRSYICSAIRNISDPHAKTSLNGVLCCCRRICPLSNQARSPTNNDMGFNIFDSIS</sequence>
<keyword evidence="3" id="KW-1185">Reference proteome</keyword>
<reference evidence="2 3" key="1">
    <citation type="submission" date="2015-12" db="EMBL/GenBank/DDBJ databases">
        <title>Draft genome of the nematode, Onchocerca flexuosa.</title>
        <authorList>
            <person name="Mitreva M."/>
        </authorList>
    </citation>
    <scope>NUCLEOTIDE SEQUENCE [LARGE SCALE GENOMIC DNA]</scope>
    <source>
        <strain evidence="2">Red Deer</strain>
    </source>
</reference>
<keyword evidence="1" id="KW-0732">Signal</keyword>
<feature type="signal peptide" evidence="1">
    <location>
        <begin position="1"/>
        <end position="29"/>
    </location>
</feature>
<protein>
    <submittedName>
        <fullName evidence="2">Uncharacterized protein</fullName>
    </submittedName>
</protein>
<proteinExistence type="predicted"/>
<dbReference type="AlphaFoldDB" id="A0A238C395"/>
<evidence type="ECO:0000313" key="3">
    <source>
        <dbReference type="Proteomes" id="UP000242913"/>
    </source>
</evidence>
<gene>
    <name evidence="2" type="ORF">X798_01122</name>
</gene>
<dbReference type="EMBL" id="KZ269979">
    <property type="protein sequence ID" value="OZC11941.1"/>
    <property type="molecule type" value="Genomic_DNA"/>
</dbReference>
<dbReference type="Proteomes" id="UP000242913">
    <property type="component" value="Unassembled WGS sequence"/>
</dbReference>
<evidence type="ECO:0000313" key="2">
    <source>
        <dbReference type="EMBL" id="OZC11941.1"/>
    </source>
</evidence>
<evidence type="ECO:0000256" key="1">
    <source>
        <dbReference type="SAM" id="SignalP"/>
    </source>
</evidence>